<reference evidence="1" key="1">
    <citation type="submission" date="2009-04" db="EMBL/GenBank/DDBJ databases">
        <authorList>
            <person name="Weinstock G."/>
            <person name="Sodergren E."/>
            <person name="Clifton S."/>
            <person name="Fulton L."/>
            <person name="Fulton B."/>
            <person name="Courtney L."/>
            <person name="Fronick C."/>
            <person name="Harrison M."/>
            <person name="Strong C."/>
            <person name="Farmer C."/>
            <person name="Delahaunty K."/>
            <person name="Markovic C."/>
            <person name="Hall O."/>
            <person name="Minx P."/>
            <person name="Tomlinson C."/>
            <person name="Mitreva M."/>
            <person name="Nelson J."/>
            <person name="Hou S."/>
            <person name="Wollam A."/>
            <person name="Pepin K.H."/>
            <person name="Johnson M."/>
            <person name="Bhonagiri V."/>
            <person name="Nash W.E."/>
            <person name="Warren W."/>
            <person name="Chinwalla A."/>
            <person name="Mardis E.R."/>
            <person name="Wilson R.K."/>
        </authorList>
    </citation>
    <scope>NUCLEOTIDE SEQUENCE [LARGE SCALE GENOMIC DNA]</scope>
    <source>
        <strain evidence="1">ATCC 51147</strain>
    </source>
</reference>
<accession>C4GHZ2</accession>
<evidence type="ECO:0000313" key="1">
    <source>
        <dbReference type="EMBL" id="EEP68580.1"/>
    </source>
</evidence>
<gene>
    <name evidence="1" type="ORF">GCWU000324_00480</name>
</gene>
<evidence type="ECO:0000313" key="2">
    <source>
        <dbReference type="Proteomes" id="UP000003009"/>
    </source>
</evidence>
<protein>
    <submittedName>
        <fullName evidence="1">Uncharacterized protein</fullName>
    </submittedName>
</protein>
<proteinExistence type="predicted"/>
<dbReference type="AlphaFoldDB" id="C4GHZ2"/>
<dbReference type="EMBL" id="ACJW02000002">
    <property type="protein sequence ID" value="EEP68580.1"/>
    <property type="molecule type" value="Genomic_DNA"/>
</dbReference>
<organism evidence="1 2">
    <name type="scientific">Kingella oralis ATCC 51147</name>
    <dbReference type="NCBI Taxonomy" id="629741"/>
    <lineage>
        <taxon>Bacteria</taxon>
        <taxon>Pseudomonadati</taxon>
        <taxon>Pseudomonadota</taxon>
        <taxon>Betaproteobacteria</taxon>
        <taxon>Neisseriales</taxon>
        <taxon>Neisseriaceae</taxon>
        <taxon>Kingella</taxon>
    </lineage>
</organism>
<name>C4GHZ2_9NEIS</name>
<keyword evidence="2" id="KW-1185">Reference proteome</keyword>
<comment type="caution">
    <text evidence="1">The sequence shown here is derived from an EMBL/GenBank/DDBJ whole genome shotgun (WGS) entry which is preliminary data.</text>
</comment>
<dbReference type="Proteomes" id="UP000003009">
    <property type="component" value="Unassembled WGS sequence"/>
</dbReference>
<sequence>MHDAARAMGFADAARGDVYHQRGIITREQGVAAAAEPANGLAVVFGQLAQGGQIGAVGKLNVMRGGGGQGEGGAVNQRVVVLEGKHGFQAA</sequence>
<dbReference type="HOGENOM" id="CLU_2423018_0_0_4"/>